<name>A0A2P6MMB6_9EUKA</name>
<dbReference type="Proteomes" id="UP000241769">
    <property type="component" value="Unassembled WGS sequence"/>
</dbReference>
<evidence type="ECO:0000313" key="2">
    <source>
        <dbReference type="Proteomes" id="UP000241769"/>
    </source>
</evidence>
<evidence type="ECO:0000313" key="1">
    <source>
        <dbReference type="EMBL" id="PRP72844.1"/>
    </source>
</evidence>
<dbReference type="EMBL" id="MDYQ01000796">
    <property type="protein sequence ID" value="PRP72844.1"/>
    <property type="molecule type" value="Genomic_DNA"/>
</dbReference>
<dbReference type="InParanoid" id="A0A2P6MMB6"/>
<proteinExistence type="predicted"/>
<comment type="caution">
    <text evidence="1">The sequence shown here is derived from an EMBL/GenBank/DDBJ whole genome shotgun (WGS) entry which is preliminary data.</text>
</comment>
<gene>
    <name evidence="1" type="ORF">PROFUN_17120</name>
</gene>
<organism evidence="1 2">
    <name type="scientific">Planoprotostelium fungivorum</name>
    <dbReference type="NCBI Taxonomy" id="1890364"/>
    <lineage>
        <taxon>Eukaryota</taxon>
        <taxon>Amoebozoa</taxon>
        <taxon>Evosea</taxon>
        <taxon>Variosea</taxon>
        <taxon>Cavosteliida</taxon>
        <taxon>Cavosteliaceae</taxon>
        <taxon>Planoprotostelium</taxon>
    </lineage>
</organism>
<keyword evidence="2" id="KW-1185">Reference proteome</keyword>
<sequence length="135" mass="15643">MFLHIARCWRSCPCTSPCKVQSRLKVAEMTTTAAQRIRWTFETQKGRLNRFIFAAREAQKRKERERERQRLYLGRLAMSFILDSHSPTFLALLLSVEEETATQVRADVRRLALCGSPCSVETSRRSTAQNSESCW</sequence>
<reference evidence="1 2" key="1">
    <citation type="journal article" date="2018" name="Genome Biol. Evol.">
        <title>Multiple Roots of Fruiting Body Formation in Amoebozoa.</title>
        <authorList>
            <person name="Hillmann F."/>
            <person name="Forbes G."/>
            <person name="Novohradska S."/>
            <person name="Ferling I."/>
            <person name="Riege K."/>
            <person name="Groth M."/>
            <person name="Westermann M."/>
            <person name="Marz M."/>
            <person name="Spaller T."/>
            <person name="Winckler T."/>
            <person name="Schaap P."/>
            <person name="Glockner G."/>
        </authorList>
    </citation>
    <scope>NUCLEOTIDE SEQUENCE [LARGE SCALE GENOMIC DNA]</scope>
    <source>
        <strain evidence="1 2">Jena</strain>
    </source>
</reference>
<dbReference type="AlphaFoldDB" id="A0A2P6MMB6"/>
<accession>A0A2P6MMB6</accession>
<protein>
    <submittedName>
        <fullName evidence="1">Uncharacterized protein</fullName>
    </submittedName>
</protein>